<dbReference type="PANTHER" id="PTHR33640">
    <property type="entry name" value="TRANSMEMBRANE PROTEIN"/>
    <property type="match status" value="1"/>
</dbReference>
<evidence type="ECO:0000256" key="1">
    <source>
        <dbReference type="SAM" id="MobiDB-lite"/>
    </source>
</evidence>
<reference evidence="3" key="1">
    <citation type="submission" date="2018-02" db="EMBL/GenBank/DDBJ databases">
        <authorList>
            <person name="Cohen D.B."/>
            <person name="Kent A.D."/>
        </authorList>
    </citation>
    <scope>NUCLEOTIDE SEQUENCE</scope>
</reference>
<accession>A0A2N9EP32</accession>
<dbReference type="EMBL" id="OIVN01000224">
    <property type="protein sequence ID" value="SPC76543.1"/>
    <property type="molecule type" value="Genomic_DNA"/>
</dbReference>
<evidence type="ECO:0000313" key="3">
    <source>
        <dbReference type="EMBL" id="SPC76543.1"/>
    </source>
</evidence>
<protein>
    <recommendedName>
        <fullName evidence="4">DUF4408 domain-containing protein</fullName>
    </recommendedName>
</protein>
<name>A0A2N9EP32_FAGSY</name>
<dbReference type="PANTHER" id="PTHR33640:SF3">
    <property type="entry name" value="DUF4408 DOMAIN-CONTAINING PROTEIN"/>
    <property type="match status" value="1"/>
</dbReference>
<feature type="compositionally biased region" description="Basic and acidic residues" evidence="1">
    <location>
        <begin position="148"/>
        <end position="159"/>
    </location>
</feature>
<proteinExistence type="predicted"/>
<gene>
    <name evidence="3" type="ORF">FSB_LOCUS4425</name>
</gene>
<organism evidence="3">
    <name type="scientific">Fagus sylvatica</name>
    <name type="common">Beechnut</name>
    <dbReference type="NCBI Taxonomy" id="28930"/>
    <lineage>
        <taxon>Eukaryota</taxon>
        <taxon>Viridiplantae</taxon>
        <taxon>Streptophyta</taxon>
        <taxon>Embryophyta</taxon>
        <taxon>Tracheophyta</taxon>
        <taxon>Spermatophyta</taxon>
        <taxon>Magnoliopsida</taxon>
        <taxon>eudicotyledons</taxon>
        <taxon>Gunneridae</taxon>
        <taxon>Pentapetalae</taxon>
        <taxon>rosids</taxon>
        <taxon>fabids</taxon>
        <taxon>Fagales</taxon>
        <taxon>Fagaceae</taxon>
        <taxon>Fagus</taxon>
    </lineage>
</organism>
<evidence type="ECO:0008006" key="4">
    <source>
        <dbReference type="Google" id="ProtNLM"/>
    </source>
</evidence>
<feature type="transmembrane region" description="Helical" evidence="2">
    <location>
        <begin position="40"/>
        <end position="64"/>
    </location>
</feature>
<keyword evidence="2" id="KW-0812">Transmembrane</keyword>
<keyword evidence="2" id="KW-1133">Transmembrane helix</keyword>
<dbReference type="AlphaFoldDB" id="A0A2N9EP32"/>
<feature type="region of interest" description="Disordered" evidence="1">
    <location>
        <begin position="148"/>
        <end position="170"/>
    </location>
</feature>
<evidence type="ECO:0000256" key="2">
    <source>
        <dbReference type="SAM" id="Phobius"/>
    </source>
</evidence>
<sequence length="224" mass="25907">MFRIAMVFRFVEMCLAMVLVSWTFTRLPFAVKISCEYFRLLYGIVLSPLFVFILCNVIIVTLLANSGWFSGQNGTSDSAETEIYEEFIKNSGDRSKPPSETAPPAHEPELVEYQDKQIIFEDKKRITTRGGEAKTVSDLEQPKVCRRTKSEKFERESPKKSSGKLRRSETEKCWKVAKSDEYPPEKVLPDLSNEEFQRTIESFIAKQWKFHREESLAIVLQNQS</sequence>
<keyword evidence="2" id="KW-0472">Membrane</keyword>